<dbReference type="Gene3D" id="3.30.40.10">
    <property type="entry name" value="Zinc/RING finger domain, C3HC4 (zinc finger)"/>
    <property type="match status" value="1"/>
</dbReference>
<dbReference type="AlphaFoldDB" id="A0ABD1PV42"/>
<dbReference type="EMBL" id="JBFOLJ010000017">
    <property type="protein sequence ID" value="KAL2467788.1"/>
    <property type="molecule type" value="Genomic_DNA"/>
</dbReference>
<keyword evidence="7" id="KW-1185">Reference proteome</keyword>
<keyword evidence="2 4" id="KW-0863">Zinc-finger</keyword>
<evidence type="ECO:0000256" key="4">
    <source>
        <dbReference type="PROSITE-ProRule" id="PRU00146"/>
    </source>
</evidence>
<dbReference type="InterPro" id="IPR011011">
    <property type="entry name" value="Znf_FYVE_PHD"/>
</dbReference>
<comment type="caution">
    <text evidence="6">The sequence shown here is derived from an EMBL/GenBank/DDBJ whole genome shotgun (WGS) entry which is preliminary data.</text>
</comment>
<sequence length="111" mass="12441">MCKACVTDQDDDKIVLCDGCDHAYHIYCMQPPRTCIPKGKWFCKKFDADLQRVCRAKGIYENTQNKSKKRASDGTLKGEEDLNKSGGVDMLLNAAKTLNYEENRAAMGLNS</sequence>
<dbReference type="PANTHER" id="PTHR47162">
    <property type="entry name" value="OS02G0192300 PROTEIN"/>
    <property type="match status" value="1"/>
</dbReference>
<proteinExistence type="predicted"/>
<dbReference type="InterPro" id="IPR013083">
    <property type="entry name" value="Znf_RING/FYVE/PHD"/>
</dbReference>
<evidence type="ECO:0000313" key="6">
    <source>
        <dbReference type="EMBL" id="KAL2467788.1"/>
    </source>
</evidence>
<dbReference type="PROSITE" id="PS50016">
    <property type="entry name" value="ZF_PHD_2"/>
    <property type="match status" value="1"/>
</dbReference>
<gene>
    <name evidence="6" type="ORF">Fot_51313</name>
</gene>
<dbReference type="SMART" id="SM00249">
    <property type="entry name" value="PHD"/>
    <property type="match status" value="1"/>
</dbReference>
<protein>
    <submittedName>
        <fullName evidence="6">RING/FYVE/PHD-type zinc finger family protein</fullName>
    </submittedName>
</protein>
<evidence type="ECO:0000259" key="5">
    <source>
        <dbReference type="PROSITE" id="PS50016"/>
    </source>
</evidence>
<keyword evidence="3" id="KW-0862">Zinc</keyword>
<evidence type="ECO:0000256" key="1">
    <source>
        <dbReference type="ARBA" id="ARBA00022723"/>
    </source>
</evidence>
<dbReference type="InterPro" id="IPR019787">
    <property type="entry name" value="Znf_PHD-finger"/>
</dbReference>
<organism evidence="6 7">
    <name type="scientific">Forsythia ovata</name>
    <dbReference type="NCBI Taxonomy" id="205694"/>
    <lineage>
        <taxon>Eukaryota</taxon>
        <taxon>Viridiplantae</taxon>
        <taxon>Streptophyta</taxon>
        <taxon>Embryophyta</taxon>
        <taxon>Tracheophyta</taxon>
        <taxon>Spermatophyta</taxon>
        <taxon>Magnoliopsida</taxon>
        <taxon>eudicotyledons</taxon>
        <taxon>Gunneridae</taxon>
        <taxon>Pentapetalae</taxon>
        <taxon>asterids</taxon>
        <taxon>lamiids</taxon>
        <taxon>Lamiales</taxon>
        <taxon>Oleaceae</taxon>
        <taxon>Forsythieae</taxon>
        <taxon>Forsythia</taxon>
    </lineage>
</organism>
<dbReference type="Pfam" id="PF00628">
    <property type="entry name" value="PHD"/>
    <property type="match status" value="1"/>
</dbReference>
<evidence type="ECO:0000313" key="7">
    <source>
        <dbReference type="Proteomes" id="UP001604277"/>
    </source>
</evidence>
<dbReference type="Proteomes" id="UP001604277">
    <property type="component" value="Unassembled WGS sequence"/>
</dbReference>
<accession>A0ABD1PV42</accession>
<dbReference type="SUPFAM" id="SSF57903">
    <property type="entry name" value="FYVE/PHD zinc finger"/>
    <property type="match status" value="1"/>
</dbReference>
<evidence type="ECO:0000256" key="3">
    <source>
        <dbReference type="ARBA" id="ARBA00022833"/>
    </source>
</evidence>
<name>A0ABD1PV42_9LAMI</name>
<evidence type="ECO:0000256" key="2">
    <source>
        <dbReference type="ARBA" id="ARBA00022771"/>
    </source>
</evidence>
<keyword evidence="1" id="KW-0479">Metal-binding</keyword>
<dbReference type="InterPro" id="IPR001965">
    <property type="entry name" value="Znf_PHD"/>
</dbReference>
<dbReference type="PANTHER" id="PTHR47162:SF9">
    <property type="entry name" value="PHD FINGER PROTEIN EHD3-LIKE"/>
    <property type="match status" value="1"/>
</dbReference>
<feature type="domain" description="PHD-type" evidence="5">
    <location>
        <begin position="1"/>
        <end position="49"/>
    </location>
</feature>
<reference evidence="7" key="1">
    <citation type="submission" date="2024-07" db="EMBL/GenBank/DDBJ databases">
        <title>Two chromosome-level genome assemblies of Korean endemic species Abeliophyllum distichum and Forsythia ovata (Oleaceae).</title>
        <authorList>
            <person name="Jang H."/>
        </authorList>
    </citation>
    <scope>NUCLEOTIDE SEQUENCE [LARGE SCALE GENOMIC DNA]</scope>
</reference>
<dbReference type="GO" id="GO:0008270">
    <property type="term" value="F:zinc ion binding"/>
    <property type="evidence" value="ECO:0007669"/>
    <property type="project" value="UniProtKB-KW"/>
</dbReference>